<keyword evidence="3" id="KW-1185">Reference proteome</keyword>
<evidence type="ECO:0000313" key="2">
    <source>
        <dbReference type="EMBL" id="PGH28185.1"/>
    </source>
</evidence>
<reference evidence="2 3" key="1">
    <citation type="submission" date="2017-10" db="EMBL/GenBank/DDBJ databases">
        <title>Comparative genomics in systemic dimorphic fungi from Ajellomycetaceae.</title>
        <authorList>
            <person name="Munoz J.F."/>
            <person name="Mcewen J.G."/>
            <person name="Clay O.K."/>
            <person name="Cuomo C.A."/>
        </authorList>
    </citation>
    <scope>NUCLEOTIDE SEQUENCE [LARGE SCALE GENOMIC DNA]</scope>
    <source>
        <strain evidence="2 3">UAMH7299</strain>
    </source>
</reference>
<gene>
    <name evidence="2" type="ORF">AJ80_00075</name>
</gene>
<sequence length="606" mass="69305">MLPNLPLEIILHIIKTQADWRPKSLGRRELKRLCEVCKDLYNIAAPMLYELLVIRAPSEFSIERTDVQSLLSARHQPRFVKSLQFISEFHGNVKSRCPHPSGYELPDEDSDDEDDDSHDHEVIFYENDNFGLFANNILSLLERIEDDGLQSFAWDLGSCVPEKILGPDGYLARKQSKLESIRLITDGTCFTNEIIILETFQHLKRLSWIDIRLECHFDSLRNTLQQISPQLEELELDLVKWSAVEESAPFVDEALVNYFLMGITPEVQTRIFPALRKLSLSSVSLRPMEKEFLSALNRPQLCSLKLRLCDDWEAFLEHAIDSKQQVNLKSLEIHSAPDYDLDYDLAFELEEDHILPIFLNSFDGLEELFIHGTAPLAVPDLWRAALHHKSTLRKFVHHRRAINNDDNSRHYDEAVDCPDLSFVLKICADLSEEPGGNTLAGLDLECLGTCCHPEYLKPIIAPLRSERSLEVLHIRQSGTDLRHYVSWGLRDERDKPRTYRNYRSHTIVTTDVEESNLECATDALSSPSKLLSPPSLEKFLKITAGLHDFAQWIFGPRGIRSVRVVAVGDFLYNGRYDATNLQELLHKYADVLGACPTDPILNYSST</sequence>
<evidence type="ECO:0000313" key="3">
    <source>
        <dbReference type="Proteomes" id="UP000224634"/>
    </source>
</evidence>
<dbReference type="OrthoDB" id="1720422at2759"/>
<feature type="region of interest" description="Disordered" evidence="1">
    <location>
        <begin position="97"/>
        <end position="118"/>
    </location>
</feature>
<evidence type="ECO:0000256" key="1">
    <source>
        <dbReference type="SAM" id="MobiDB-lite"/>
    </source>
</evidence>
<protein>
    <submittedName>
        <fullName evidence="2">Uncharacterized protein</fullName>
    </submittedName>
</protein>
<name>A0A2B7Z3K8_POLH7</name>
<accession>A0A2B7Z3K8</accession>
<feature type="compositionally biased region" description="Acidic residues" evidence="1">
    <location>
        <begin position="105"/>
        <end position="116"/>
    </location>
</feature>
<dbReference type="Proteomes" id="UP000224634">
    <property type="component" value="Unassembled WGS sequence"/>
</dbReference>
<dbReference type="AlphaFoldDB" id="A0A2B7Z3K8"/>
<dbReference type="EMBL" id="PDNA01000001">
    <property type="protein sequence ID" value="PGH28185.1"/>
    <property type="molecule type" value="Genomic_DNA"/>
</dbReference>
<comment type="caution">
    <text evidence="2">The sequence shown here is derived from an EMBL/GenBank/DDBJ whole genome shotgun (WGS) entry which is preliminary data.</text>
</comment>
<proteinExistence type="predicted"/>
<organism evidence="2 3">
    <name type="scientific">Polytolypa hystricis (strain UAMH7299)</name>
    <dbReference type="NCBI Taxonomy" id="1447883"/>
    <lineage>
        <taxon>Eukaryota</taxon>
        <taxon>Fungi</taxon>
        <taxon>Dikarya</taxon>
        <taxon>Ascomycota</taxon>
        <taxon>Pezizomycotina</taxon>
        <taxon>Eurotiomycetes</taxon>
        <taxon>Eurotiomycetidae</taxon>
        <taxon>Onygenales</taxon>
        <taxon>Onygenales incertae sedis</taxon>
        <taxon>Polytolypa</taxon>
    </lineage>
</organism>